<evidence type="ECO:0000313" key="9">
    <source>
        <dbReference type="EMBL" id="EHM12482.1"/>
    </source>
</evidence>
<evidence type="ECO:0000256" key="5">
    <source>
        <dbReference type="ARBA" id="ARBA00022989"/>
    </source>
</evidence>
<organism evidence="9 10">
    <name type="scientific">Jonquetella anthropi DSM 22815</name>
    <dbReference type="NCBI Taxonomy" id="885272"/>
    <lineage>
        <taxon>Bacteria</taxon>
        <taxon>Thermotogati</taxon>
        <taxon>Synergistota</taxon>
        <taxon>Synergistia</taxon>
        <taxon>Synergistales</taxon>
        <taxon>Dethiosulfovibrionaceae</taxon>
        <taxon>Jonquetella</taxon>
    </lineage>
</organism>
<dbReference type="Pfam" id="PF02472">
    <property type="entry name" value="ExbD"/>
    <property type="match status" value="1"/>
</dbReference>
<feature type="transmembrane region" description="Helical" evidence="8">
    <location>
        <begin position="12"/>
        <end position="34"/>
    </location>
</feature>
<dbReference type="HOGENOM" id="CLU_085305_3_3_0"/>
<dbReference type="EMBL" id="CM001376">
    <property type="protein sequence ID" value="EHM12482.1"/>
    <property type="molecule type" value="Genomic_DNA"/>
</dbReference>
<dbReference type="RefSeq" id="WP_008519970.1">
    <property type="nucleotide sequence ID" value="NZ_CM001376.1"/>
</dbReference>
<dbReference type="AlphaFoldDB" id="H0ULL7"/>
<dbReference type="eggNOG" id="COG0848">
    <property type="taxonomic scope" value="Bacteria"/>
</dbReference>
<dbReference type="InterPro" id="IPR003400">
    <property type="entry name" value="ExbD"/>
</dbReference>
<protein>
    <submittedName>
        <fullName evidence="9">Biopolymer transport protein</fullName>
    </submittedName>
</protein>
<keyword evidence="6 8" id="KW-0472">Membrane</keyword>
<evidence type="ECO:0000313" key="10">
    <source>
        <dbReference type="Proteomes" id="UP000003806"/>
    </source>
</evidence>
<evidence type="ECO:0000256" key="6">
    <source>
        <dbReference type="ARBA" id="ARBA00023136"/>
    </source>
</evidence>
<dbReference type="Gene3D" id="3.30.420.270">
    <property type="match status" value="1"/>
</dbReference>
<comment type="subcellular location">
    <subcellularLocation>
        <location evidence="1">Cell membrane</location>
        <topology evidence="1">Single-pass membrane protein</topology>
    </subcellularLocation>
    <subcellularLocation>
        <location evidence="7">Cell membrane</location>
        <topology evidence="7">Single-pass type II membrane protein</topology>
    </subcellularLocation>
</comment>
<evidence type="ECO:0000256" key="3">
    <source>
        <dbReference type="ARBA" id="ARBA00022475"/>
    </source>
</evidence>
<evidence type="ECO:0000256" key="2">
    <source>
        <dbReference type="ARBA" id="ARBA00005811"/>
    </source>
</evidence>
<dbReference type="Proteomes" id="UP000003806">
    <property type="component" value="Chromosome"/>
</dbReference>
<keyword evidence="7" id="KW-0653">Protein transport</keyword>
<dbReference type="OrthoDB" id="5294675at2"/>
<evidence type="ECO:0000256" key="8">
    <source>
        <dbReference type="SAM" id="Phobius"/>
    </source>
</evidence>
<accession>H0ULL7</accession>
<gene>
    <name evidence="9" type="ORF">JonanDRAFT_0045</name>
</gene>
<dbReference type="GO" id="GO:0015031">
    <property type="term" value="P:protein transport"/>
    <property type="evidence" value="ECO:0007669"/>
    <property type="project" value="UniProtKB-KW"/>
</dbReference>
<dbReference type="GO" id="GO:0005886">
    <property type="term" value="C:plasma membrane"/>
    <property type="evidence" value="ECO:0007669"/>
    <property type="project" value="UniProtKB-SubCell"/>
</dbReference>
<dbReference type="STRING" id="885272.JonanDRAFT_0045"/>
<evidence type="ECO:0000256" key="1">
    <source>
        <dbReference type="ARBA" id="ARBA00004162"/>
    </source>
</evidence>
<reference evidence="9 10" key="1">
    <citation type="submission" date="2011-11" db="EMBL/GenBank/DDBJ databases">
        <title>The Noncontiguous Finished genome of Jonquetella anthropi DSM 22815.</title>
        <authorList>
            <consortium name="US DOE Joint Genome Institute (JGI-PGF)"/>
            <person name="Lucas S."/>
            <person name="Copeland A."/>
            <person name="Lapidus A."/>
            <person name="Glavina del Rio T."/>
            <person name="Dalin E."/>
            <person name="Tice H."/>
            <person name="Bruce D."/>
            <person name="Goodwin L."/>
            <person name="Pitluck S."/>
            <person name="Peters L."/>
            <person name="Mikhailova N."/>
            <person name="Held B."/>
            <person name="Kyrpides N."/>
            <person name="Mavromatis K."/>
            <person name="Ivanova N."/>
            <person name="Markowitz V."/>
            <person name="Cheng J.-F."/>
            <person name="Hugenholtz P."/>
            <person name="Woyke T."/>
            <person name="Wu D."/>
            <person name="Gronow S."/>
            <person name="Wellnitz S."/>
            <person name="Brambilla E."/>
            <person name="Klenk H.-P."/>
            <person name="Eisen J.A."/>
        </authorList>
    </citation>
    <scope>NUCLEOTIDE SEQUENCE [LARGE SCALE GENOMIC DNA]</scope>
    <source>
        <strain evidence="9 10">DSM 22815</strain>
    </source>
</reference>
<comment type="similarity">
    <text evidence="2 7">Belongs to the ExbD/TolR family.</text>
</comment>
<evidence type="ECO:0000256" key="4">
    <source>
        <dbReference type="ARBA" id="ARBA00022692"/>
    </source>
</evidence>
<keyword evidence="4 7" id="KW-0812">Transmembrane</keyword>
<dbReference type="GO" id="GO:0022857">
    <property type="term" value="F:transmembrane transporter activity"/>
    <property type="evidence" value="ECO:0007669"/>
    <property type="project" value="InterPro"/>
</dbReference>
<keyword evidence="7" id="KW-0813">Transport</keyword>
<evidence type="ECO:0000256" key="7">
    <source>
        <dbReference type="RuleBase" id="RU003879"/>
    </source>
</evidence>
<proteinExistence type="inferred from homology"/>
<dbReference type="PANTHER" id="PTHR30558">
    <property type="entry name" value="EXBD MEMBRANE COMPONENT OF PMF-DRIVEN MACROMOLECULE IMPORT SYSTEM"/>
    <property type="match status" value="1"/>
</dbReference>
<keyword evidence="3" id="KW-1003">Cell membrane</keyword>
<keyword evidence="5 8" id="KW-1133">Transmembrane helix</keyword>
<name>H0ULL7_9BACT</name>
<sequence length="128" mass="13494">MRINRRTAPEADLTSLIDVLFILILFFALSTAMIPGQVAVELPEGAGAAPDKPSVVLTVRQDGTVLYDGSKTTLEGAVAQAASRPKDAGDLLVAADENLPYRQVAELLEMLRRAGVTSVALALRGFGS</sequence>
<keyword evidence="10" id="KW-1185">Reference proteome</keyword>